<dbReference type="SUPFAM" id="SSF81593">
    <property type="entry name" value="Nucleotidyltransferase substrate binding subunit/domain"/>
    <property type="match status" value="1"/>
</dbReference>
<proteinExistence type="predicted"/>
<sequence length="108" mass="12759">MKDKIQYWADIAEYDLETARVMLKGKRFLYVGFMCHQVIEKILKGFYVFSKGENPPYTHNLNYLAEKSGINDKMTEDQKDILDVLEPLNVEARYPTHKERLIRSLSEK</sequence>
<dbReference type="Pfam" id="PF05168">
    <property type="entry name" value="HEPN"/>
    <property type="match status" value="1"/>
</dbReference>
<gene>
    <name evidence="2" type="ORF">PITCH_A1260048</name>
</gene>
<dbReference type="PROSITE" id="PS50910">
    <property type="entry name" value="HEPN"/>
    <property type="match status" value="1"/>
</dbReference>
<dbReference type="Gene3D" id="1.20.120.330">
    <property type="entry name" value="Nucleotidyltransferases domain 2"/>
    <property type="match status" value="1"/>
</dbReference>
<name>A0A445MS01_9BACT</name>
<reference evidence="2" key="1">
    <citation type="submission" date="2018-01" db="EMBL/GenBank/DDBJ databases">
        <authorList>
            <person name="Regsiter A."/>
            <person name="William W."/>
        </authorList>
    </citation>
    <scope>NUCLEOTIDE SEQUENCE</scope>
    <source>
        <strain evidence="2">TRIP AH-1</strain>
    </source>
</reference>
<evidence type="ECO:0000259" key="1">
    <source>
        <dbReference type="PROSITE" id="PS50910"/>
    </source>
</evidence>
<organism evidence="2">
    <name type="scientific">uncultured Desulfobacterium sp</name>
    <dbReference type="NCBI Taxonomy" id="201089"/>
    <lineage>
        <taxon>Bacteria</taxon>
        <taxon>Pseudomonadati</taxon>
        <taxon>Thermodesulfobacteriota</taxon>
        <taxon>Desulfobacteria</taxon>
        <taxon>Desulfobacterales</taxon>
        <taxon>Desulfobacteriaceae</taxon>
        <taxon>Desulfobacterium</taxon>
        <taxon>environmental samples</taxon>
    </lineage>
</organism>
<protein>
    <recommendedName>
        <fullName evidence="1">HEPN domain-containing protein</fullName>
    </recommendedName>
</protein>
<dbReference type="AlphaFoldDB" id="A0A445MS01"/>
<evidence type="ECO:0000313" key="2">
    <source>
        <dbReference type="EMBL" id="SPD72225.1"/>
    </source>
</evidence>
<dbReference type="SMART" id="SM00748">
    <property type="entry name" value="HEPN"/>
    <property type="match status" value="1"/>
</dbReference>
<dbReference type="InterPro" id="IPR007842">
    <property type="entry name" value="HEPN_dom"/>
</dbReference>
<accession>A0A445MS01</accession>
<feature type="domain" description="HEPN" evidence="1">
    <location>
        <begin position="9"/>
        <end position="108"/>
    </location>
</feature>
<dbReference type="EMBL" id="OJIN01000031">
    <property type="protein sequence ID" value="SPD72225.1"/>
    <property type="molecule type" value="Genomic_DNA"/>
</dbReference>